<dbReference type="EMBL" id="KT454971">
    <property type="protein sequence ID" value="ALI59393.1"/>
    <property type="molecule type" value="Genomic_DNA"/>
</dbReference>
<dbReference type="AlphaFoldDB" id="A0A0P0A880"/>
<dbReference type="RefSeq" id="WP_019727251.1">
    <property type="nucleotide sequence ID" value="NZ_CAADOW010000358.1"/>
</dbReference>
<reference evidence="1" key="1">
    <citation type="submission" date="2015-08" db="EMBL/GenBank/DDBJ databases">
        <title>Pseudomonas aeruginosa strain CCBH4851 chromosome region.</title>
        <authorList>
            <person name="Silveira M.C."/>
            <person name="Carvalho-Assef A.P.D."/>
            <person name="Albano R.M."/>
        </authorList>
    </citation>
    <scope>NUCLEOTIDE SEQUENCE</scope>
    <source>
        <strain evidence="1">CCBH4851</strain>
    </source>
</reference>
<evidence type="ECO:0000313" key="1">
    <source>
        <dbReference type="EMBL" id="ALI59393.1"/>
    </source>
</evidence>
<protein>
    <submittedName>
        <fullName evidence="1">Uncharacterized protein</fullName>
    </submittedName>
</protein>
<gene>
    <name evidence="1" type="ORF">CCBH4851_00695</name>
</gene>
<dbReference type="PATRIC" id="fig|287.2658.peg.2495"/>
<organism evidence="1">
    <name type="scientific">Pseudomonas aeruginosa</name>
    <dbReference type="NCBI Taxonomy" id="287"/>
    <lineage>
        <taxon>Bacteria</taxon>
        <taxon>Pseudomonadati</taxon>
        <taxon>Pseudomonadota</taxon>
        <taxon>Gammaproteobacteria</taxon>
        <taxon>Pseudomonadales</taxon>
        <taxon>Pseudomonadaceae</taxon>
        <taxon>Pseudomonas</taxon>
    </lineage>
</organism>
<sequence>MTITVDDVKLLKSQRLTDEDDGGGRATGQAVVDREINNLFPDISRLDRTIGRINLRKAFAGISSNSAEPYLGAHAIVTRAPADPRVSVLLFNTGSQTDERRDARNAIESFVVPAVSASFELLGNQLQGQRAIACVQREEQRLPEIGEVYQLVFESRSQYVRITDVEARLEQFAHDYGNGNFVNFTRRRLDLSISAPLGATFPGGQVTPGGTTSPKSQVLSTQVADAARYYGISPLAEAVSRGALSLRVKSVYSQLVPSTTRENALVDQLAGYQRRLFAAAGPARTVNLNVANIGSGRSRTFLGTGCAPGSLSLSAGGGVFADDRKGGLRYISGSNWIASGTVDYESGAIEMAASGSGWSGTASATYQPAAAATGEAVTGEIPIELGNRGFVYTLSLSEAPPQPGTLVVSFLALGKWQEIRDQGNGELAGEGTGTVDFATGSVSITLSALPDVGSSLIYAYVGQNDAALTQRTGTSVQARARINRTLPHQGLLPGSYKATFKVGGVERTVLDSGNGSLSGTGGSGQINYADGKVSMELSATPDAGSGIVHTYQQGSVTDSPLAVTSDSTGMCIGTLPGAPLKAGSVRLSWITKRRQAAPTLGADMGTGALPIFESEITVDNSVTDDAAGGWAGRAGTINYETGEFSLKVAGNYVFKEYTYYTDTVDNFGMKKLRLVATDTTLLEGFGGTLNVRAQSRGVEYGEQTDSQTVAPVTLDLLPGVAEPILPGSLVFTWAGEVYVDRSGVLYKNINSSTNAGIAVGSVDYAGRTATLNTYGSGAAPTVTLLACLTTNAGFSVTSMTFRTPGAPLRSASLQVTAVRLDTAQIVTTTADANGKLNGAVIKGSVDIVTGIVRLRFTSNLEDTTGASDIPVIPLLLRYNAVVFTSLPLDATLLGLDPVRLPADGRVPVFREGDVMVVAHTAETTVPSPQAGGVLQLSRDQQAEIKVVDANAVELASAGYSVDLERGRVTWANPLVLQDAEGNPLTLPLVVRDRVEHMTLCTEVQVNGELGISSPLPWDLPAGETLASSALSWGDLQARLHHWFTQRTWDIGSPNWTDEPKGDGTTANYNSLAYPPLIANRGAIDAKWALVFNSSTSFSVVEEKLGVIANGTTTTDTAPINPETNTPYFTIRKEGWGSGWAAGNAVRFNTDSCLGPMWIVRTVLSGKGTVEDDEFHLQIRGDAD</sequence>
<accession>A0A0P0A880</accession>
<proteinExistence type="predicted"/>
<name>A0A0P0A880_PSEAI</name>